<feature type="transmembrane region" description="Helical" evidence="1">
    <location>
        <begin position="7"/>
        <end position="28"/>
    </location>
</feature>
<organism evidence="2">
    <name type="scientific">viral metagenome</name>
    <dbReference type="NCBI Taxonomy" id="1070528"/>
    <lineage>
        <taxon>unclassified sequences</taxon>
        <taxon>metagenomes</taxon>
        <taxon>organismal metagenomes</taxon>
    </lineage>
</organism>
<evidence type="ECO:0000313" key="2">
    <source>
        <dbReference type="EMBL" id="QHU14351.1"/>
    </source>
</evidence>
<proteinExistence type="predicted"/>
<keyword evidence="1" id="KW-1133">Transmembrane helix</keyword>
<keyword evidence="1" id="KW-0812">Transmembrane</keyword>
<name>A0A6C0KAZ8_9ZZZZ</name>
<accession>A0A6C0KAZ8</accession>
<feature type="transmembrane region" description="Helical" evidence="1">
    <location>
        <begin position="97"/>
        <end position="116"/>
    </location>
</feature>
<evidence type="ECO:0000256" key="1">
    <source>
        <dbReference type="SAM" id="Phobius"/>
    </source>
</evidence>
<sequence>MKFWHTALITVGWMLLVVVAAVGGVFGWSKATTVAYPVIWLKFSDVFLHLYDNFPAWAPKIIYGLLLFAYFVAAITYSSQEGGTDEEKKQRHKFANIMVWIAVSSSVLAWVYHYHIS</sequence>
<protein>
    <submittedName>
        <fullName evidence="2">Uncharacterized protein</fullName>
    </submittedName>
</protein>
<dbReference type="EMBL" id="MN740839">
    <property type="protein sequence ID" value="QHU14351.1"/>
    <property type="molecule type" value="Genomic_DNA"/>
</dbReference>
<dbReference type="AlphaFoldDB" id="A0A6C0KAZ8"/>
<keyword evidence="1" id="KW-0472">Membrane</keyword>
<feature type="transmembrane region" description="Helical" evidence="1">
    <location>
        <begin position="57"/>
        <end position="77"/>
    </location>
</feature>
<reference evidence="2" key="1">
    <citation type="journal article" date="2020" name="Nature">
        <title>Giant virus diversity and host interactions through global metagenomics.</title>
        <authorList>
            <person name="Schulz F."/>
            <person name="Roux S."/>
            <person name="Paez-Espino D."/>
            <person name="Jungbluth S."/>
            <person name="Walsh D.A."/>
            <person name="Denef V.J."/>
            <person name="McMahon K.D."/>
            <person name="Konstantinidis K.T."/>
            <person name="Eloe-Fadrosh E.A."/>
            <person name="Kyrpides N.C."/>
            <person name="Woyke T."/>
        </authorList>
    </citation>
    <scope>NUCLEOTIDE SEQUENCE</scope>
    <source>
        <strain evidence="2">GVMAG-S-1102113-118</strain>
    </source>
</reference>